<sequence>MAIAEKLACLDPSNAEWQRDLSLSQDKIGDVLVAQNDLPGALASFRKCLNIRKNLTARDPENARWQLDEALCCAKLGVFVELGKSERLAYLQRGQRIFLALRDAHRLLLNQDFTSWFETAVKALGEEVTER</sequence>
<evidence type="ECO:0000313" key="2">
    <source>
        <dbReference type="Proteomes" id="UP000199600"/>
    </source>
</evidence>
<gene>
    <name evidence="1" type="ORF">PROAA_2860001</name>
</gene>
<organism evidence="1 2">
    <name type="scientific">Candidatus Propionivibrio aalborgensis</name>
    <dbReference type="NCBI Taxonomy" id="1860101"/>
    <lineage>
        <taxon>Bacteria</taxon>
        <taxon>Pseudomonadati</taxon>
        <taxon>Pseudomonadota</taxon>
        <taxon>Betaproteobacteria</taxon>
        <taxon>Rhodocyclales</taxon>
        <taxon>Rhodocyclaceae</taxon>
        <taxon>Propionivibrio</taxon>
    </lineage>
</organism>
<dbReference type="Proteomes" id="UP000199600">
    <property type="component" value="Unassembled WGS sequence"/>
</dbReference>
<proteinExistence type="predicted"/>
<keyword evidence="2" id="KW-1185">Reference proteome</keyword>
<dbReference type="InterPro" id="IPR011990">
    <property type="entry name" value="TPR-like_helical_dom_sf"/>
</dbReference>
<dbReference type="EMBL" id="FLQY01000208">
    <property type="protein sequence ID" value="SBT08627.1"/>
    <property type="molecule type" value="Genomic_DNA"/>
</dbReference>
<dbReference type="Gene3D" id="1.25.40.10">
    <property type="entry name" value="Tetratricopeptide repeat domain"/>
    <property type="match status" value="1"/>
</dbReference>
<accession>A0A1A8XVL2</accession>
<dbReference type="AlphaFoldDB" id="A0A1A8XVL2"/>
<name>A0A1A8XVL2_9RHOO</name>
<reference evidence="1 2" key="1">
    <citation type="submission" date="2016-06" db="EMBL/GenBank/DDBJ databases">
        <authorList>
            <person name="Kjaerup R.B."/>
            <person name="Dalgaard T.S."/>
            <person name="Juul-Madsen H.R."/>
        </authorList>
    </citation>
    <scope>NUCLEOTIDE SEQUENCE [LARGE SCALE GENOMIC DNA]</scope>
    <source>
        <strain evidence="1">2</strain>
    </source>
</reference>
<protein>
    <recommendedName>
        <fullName evidence="3">Tetratricopeptide repeat protein</fullName>
    </recommendedName>
</protein>
<evidence type="ECO:0008006" key="3">
    <source>
        <dbReference type="Google" id="ProtNLM"/>
    </source>
</evidence>
<evidence type="ECO:0000313" key="1">
    <source>
        <dbReference type="EMBL" id="SBT08627.1"/>
    </source>
</evidence>